<organism evidence="1 2">
    <name type="scientific">Kitasatospora phosalacinea</name>
    <dbReference type="NCBI Taxonomy" id="2065"/>
    <lineage>
        <taxon>Bacteria</taxon>
        <taxon>Bacillati</taxon>
        <taxon>Actinomycetota</taxon>
        <taxon>Actinomycetes</taxon>
        <taxon>Kitasatosporales</taxon>
        <taxon>Streptomycetaceae</taxon>
        <taxon>Kitasatospora</taxon>
    </lineage>
</organism>
<proteinExistence type="predicted"/>
<name>A0A9W6PAH7_9ACTN</name>
<protein>
    <submittedName>
        <fullName evidence="1">Uncharacterized protein</fullName>
    </submittedName>
</protein>
<reference evidence="1" key="1">
    <citation type="submission" date="2023-02" db="EMBL/GenBank/DDBJ databases">
        <title>Kitasatospora phosalacinea NBRC 14362.</title>
        <authorList>
            <person name="Ichikawa N."/>
            <person name="Sato H."/>
            <person name="Tonouchi N."/>
        </authorList>
    </citation>
    <scope>NUCLEOTIDE SEQUENCE</scope>
    <source>
        <strain evidence="1">NBRC 14362</strain>
    </source>
</reference>
<evidence type="ECO:0000313" key="2">
    <source>
        <dbReference type="Proteomes" id="UP001165143"/>
    </source>
</evidence>
<dbReference type="Proteomes" id="UP001165143">
    <property type="component" value="Unassembled WGS sequence"/>
</dbReference>
<dbReference type="AlphaFoldDB" id="A0A9W6PAH7"/>
<evidence type="ECO:0000313" key="1">
    <source>
        <dbReference type="EMBL" id="GLW52115.1"/>
    </source>
</evidence>
<accession>A0A9W6PAH7</accession>
<comment type="caution">
    <text evidence="1">The sequence shown here is derived from an EMBL/GenBank/DDBJ whole genome shotgun (WGS) entry which is preliminary data.</text>
</comment>
<dbReference type="EMBL" id="BSRX01000001">
    <property type="protein sequence ID" value="GLW52115.1"/>
    <property type="molecule type" value="Genomic_DNA"/>
</dbReference>
<sequence length="59" mass="6052">MEAVTVTGGGGGGGWPETVLRAGAGEAMVRWFGNGLGGLAQMPLVRRVNIVLRKITASK</sequence>
<gene>
    <name evidence="1" type="ORF">Kpho01_01260</name>
</gene>